<feature type="region of interest" description="Disordered" evidence="1">
    <location>
        <begin position="73"/>
        <end position="93"/>
    </location>
</feature>
<dbReference type="AlphaFoldDB" id="A0A6A6QLJ6"/>
<proteinExistence type="predicted"/>
<name>A0A6A6QLJ6_9PEZI</name>
<keyword evidence="5" id="KW-1185">Reference proteome</keyword>
<feature type="compositionally biased region" description="Polar residues" evidence="1">
    <location>
        <begin position="417"/>
        <end position="429"/>
    </location>
</feature>
<dbReference type="EMBL" id="MU004192">
    <property type="protein sequence ID" value="KAF2493211.1"/>
    <property type="molecule type" value="Genomic_DNA"/>
</dbReference>
<keyword evidence="2" id="KW-0472">Membrane</keyword>
<feature type="chain" id="PRO_5025672442" description="Mid2 domain-containing protein" evidence="3">
    <location>
        <begin position="22"/>
        <end position="550"/>
    </location>
</feature>
<feature type="compositionally biased region" description="Low complexity" evidence="1">
    <location>
        <begin position="430"/>
        <end position="445"/>
    </location>
</feature>
<evidence type="ECO:0000313" key="5">
    <source>
        <dbReference type="Proteomes" id="UP000799750"/>
    </source>
</evidence>
<feature type="transmembrane region" description="Helical" evidence="2">
    <location>
        <begin position="507"/>
        <end position="529"/>
    </location>
</feature>
<evidence type="ECO:0008006" key="6">
    <source>
        <dbReference type="Google" id="ProtNLM"/>
    </source>
</evidence>
<protein>
    <recommendedName>
        <fullName evidence="6">Mid2 domain-containing protein</fullName>
    </recommendedName>
</protein>
<reference evidence="4" key="1">
    <citation type="journal article" date="2020" name="Stud. Mycol.">
        <title>101 Dothideomycetes genomes: a test case for predicting lifestyles and emergence of pathogens.</title>
        <authorList>
            <person name="Haridas S."/>
            <person name="Albert R."/>
            <person name="Binder M."/>
            <person name="Bloem J."/>
            <person name="Labutti K."/>
            <person name="Salamov A."/>
            <person name="Andreopoulos B."/>
            <person name="Baker S."/>
            <person name="Barry K."/>
            <person name="Bills G."/>
            <person name="Bluhm B."/>
            <person name="Cannon C."/>
            <person name="Castanera R."/>
            <person name="Culley D."/>
            <person name="Daum C."/>
            <person name="Ezra D."/>
            <person name="Gonzalez J."/>
            <person name="Henrissat B."/>
            <person name="Kuo A."/>
            <person name="Liang C."/>
            <person name="Lipzen A."/>
            <person name="Lutzoni F."/>
            <person name="Magnuson J."/>
            <person name="Mondo S."/>
            <person name="Nolan M."/>
            <person name="Ohm R."/>
            <person name="Pangilinan J."/>
            <person name="Park H.-J."/>
            <person name="Ramirez L."/>
            <person name="Alfaro M."/>
            <person name="Sun H."/>
            <person name="Tritt A."/>
            <person name="Yoshinaga Y."/>
            <person name="Zwiers L.-H."/>
            <person name="Turgeon B."/>
            <person name="Goodwin S."/>
            <person name="Spatafora J."/>
            <person name="Crous P."/>
            <person name="Grigoriev I."/>
        </authorList>
    </citation>
    <scope>NUCLEOTIDE SEQUENCE</scope>
    <source>
        <strain evidence="4">CBS 269.34</strain>
    </source>
</reference>
<gene>
    <name evidence="4" type="ORF">BU16DRAFT_619571</name>
</gene>
<evidence type="ECO:0000256" key="3">
    <source>
        <dbReference type="SAM" id="SignalP"/>
    </source>
</evidence>
<evidence type="ECO:0000313" key="4">
    <source>
        <dbReference type="EMBL" id="KAF2493211.1"/>
    </source>
</evidence>
<feature type="non-terminal residue" evidence="4">
    <location>
        <position position="550"/>
    </location>
</feature>
<feature type="compositionally biased region" description="Low complexity" evidence="1">
    <location>
        <begin position="478"/>
        <end position="487"/>
    </location>
</feature>
<sequence length="550" mass="55663">MWDRTVFLAFYTTIVAQSVTAARFQHGRFLNTTRPATSSSTKFTTLSSTTLAAETSSQHSSVHGLSSTPVSRAVAVSTPSSSPVTVPASSPSTPSLPTLLSTLLETKSPSQGVSVLAVSSPTVSSAVVASTPRSSLETDGPDATQLPAIISWIESYAQDSSTSVATTSTQSSLIPSSAFSSGVPIASTPTVSPPVPLSFPTSLPTGVSLSSVSSFIPLFTLSPTLSLPLSPTLVSIPTPLTIPTSSDSNSHQDFSSTPLFPLPTPTAHSGLTTSPSSMAGISAGTSFAGTAPFSSFRQPSTHPVRTDSALSGMANTMTNILSLPTSGPTAAPSFPIYGQTTVGNVVTAKNSTSTPTDFPFIISGLETSFPTATTPIGSFSPSSASSILIATAPTPGIHNTVYNTTQPTLATSGHRGSISTSASTPESINAASKTPSTTPTHSASPTGNCILDSNLNYVCLSATPSPTSFISLISTSTSSSSSSFTTTAAAAGGNGNKSTAPISKSSIAGIAVAVPCAIILAVIAALYLLRRHHNRALAHRSSSGVYPELA</sequence>
<evidence type="ECO:0000256" key="1">
    <source>
        <dbReference type="SAM" id="MobiDB-lite"/>
    </source>
</evidence>
<feature type="region of interest" description="Disordered" evidence="1">
    <location>
        <begin position="407"/>
        <end position="445"/>
    </location>
</feature>
<dbReference type="Proteomes" id="UP000799750">
    <property type="component" value="Unassembled WGS sequence"/>
</dbReference>
<evidence type="ECO:0000256" key="2">
    <source>
        <dbReference type="SAM" id="Phobius"/>
    </source>
</evidence>
<keyword evidence="2" id="KW-1133">Transmembrane helix</keyword>
<keyword evidence="2" id="KW-0812">Transmembrane</keyword>
<keyword evidence="3" id="KW-0732">Signal</keyword>
<feature type="signal peptide" evidence="3">
    <location>
        <begin position="1"/>
        <end position="21"/>
    </location>
</feature>
<organism evidence="4 5">
    <name type="scientific">Lophium mytilinum</name>
    <dbReference type="NCBI Taxonomy" id="390894"/>
    <lineage>
        <taxon>Eukaryota</taxon>
        <taxon>Fungi</taxon>
        <taxon>Dikarya</taxon>
        <taxon>Ascomycota</taxon>
        <taxon>Pezizomycotina</taxon>
        <taxon>Dothideomycetes</taxon>
        <taxon>Pleosporomycetidae</taxon>
        <taxon>Mytilinidiales</taxon>
        <taxon>Mytilinidiaceae</taxon>
        <taxon>Lophium</taxon>
    </lineage>
</organism>
<feature type="region of interest" description="Disordered" evidence="1">
    <location>
        <begin position="478"/>
        <end position="497"/>
    </location>
</feature>
<accession>A0A6A6QLJ6</accession>